<name>A0A4Q0YQR6_9GAMM</name>
<dbReference type="AlphaFoldDB" id="A0A4Q0YQR6"/>
<dbReference type="Proteomes" id="UP000290287">
    <property type="component" value="Unassembled WGS sequence"/>
</dbReference>
<evidence type="ECO:0000259" key="1">
    <source>
        <dbReference type="Pfam" id="PF08722"/>
    </source>
</evidence>
<proteinExistence type="predicted"/>
<dbReference type="Pfam" id="PF08722">
    <property type="entry name" value="Tn7_TnsA-like_N"/>
    <property type="match status" value="1"/>
</dbReference>
<accession>A0A4Q0YQR6</accession>
<feature type="domain" description="TnsA endonuclease N-terminal" evidence="1">
    <location>
        <begin position="44"/>
        <end position="120"/>
    </location>
</feature>
<dbReference type="Gene3D" id="3.40.1350.10">
    <property type="match status" value="1"/>
</dbReference>
<sequence>MYPRNIKKPHAKKNIFKFISVKNSAIIMCESSLEFDACFHLEYHPNVISFESQPFYLRYQLEDGAHSYTPDFLVTLNSGHKSLQEIKDSKFSLTPEYLHIFEAMKKGSEAIGFPLHLVTERQIRKGFVLDNLKLIHRYAGSKHICDFKKSVIEVIQNQGLSTSGKLASVFGKSIGFMNRELLELMSLGLVKAHLEDSLFNEHTELWVKE</sequence>
<dbReference type="EMBL" id="PEIB01000038">
    <property type="protein sequence ID" value="RXJ71351.1"/>
    <property type="molecule type" value="Genomic_DNA"/>
</dbReference>
<comment type="caution">
    <text evidence="2">The sequence shown here is derived from an EMBL/GenBank/DDBJ whole genome shotgun (WGS) entry which is preliminary data.</text>
</comment>
<protein>
    <recommendedName>
        <fullName evidence="1">TnsA endonuclease N-terminal domain-containing protein</fullName>
    </recommendedName>
</protein>
<dbReference type="InterPro" id="IPR014833">
    <property type="entry name" value="TnsA_N"/>
</dbReference>
<dbReference type="InterPro" id="IPR011856">
    <property type="entry name" value="tRNA_endonuc-like_dom_sf"/>
</dbReference>
<reference evidence="2 3" key="1">
    <citation type="submission" date="2017-10" db="EMBL/GenBank/DDBJ databases">
        <title>Nyctiphanis sp. nov., isolated from the stomach of the euphausiid Nyctiphanes simplex (Hansen, 1911) in the Gulf of California.</title>
        <authorList>
            <person name="Gomez-Gil B."/>
            <person name="Aguilar-Mendez M."/>
            <person name="Lopez-Cortes A."/>
            <person name="Gomez-Gutierrez J."/>
            <person name="Roque A."/>
            <person name="Lang E."/>
            <person name="Gonzalez-Castillo A."/>
        </authorList>
    </citation>
    <scope>NUCLEOTIDE SEQUENCE [LARGE SCALE GENOMIC DNA]</scope>
    <source>
        <strain evidence="2 3">CAIM 600</strain>
    </source>
</reference>
<evidence type="ECO:0000313" key="2">
    <source>
        <dbReference type="EMBL" id="RXJ71351.1"/>
    </source>
</evidence>
<keyword evidence="3" id="KW-1185">Reference proteome</keyword>
<dbReference type="OrthoDB" id="6103242at2"/>
<dbReference type="RefSeq" id="WP_129123917.1">
    <property type="nucleotide sequence ID" value="NZ_PEIB01000038.1"/>
</dbReference>
<gene>
    <name evidence="2" type="ORF">CS022_21220</name>
</gene>
<dbReference type="GO" id="GO:0003676">
    <property type="term" value="F:nucleic acid binding"/>
    <property type="evidence" value="ECO:0007669"/>
    <property type="project" value="InterPro"/>
</dbReference>
<organism evidence="2 3">
    <name type="scientific">Veronia nyctiphanis</name>
    <dbReference type="NCBI Taxonomy" id="1278244"/>
    <lineage>
        <taxon>Bacteria</taxon>
        <taxon>Pseudomonadati</taxon>
        <taxon>Pseudomonadota</taxon>
        <taxon>Gammaproteobacteria</taxon>
        <taxon>Vibrionales</taxon>
        <taxon>Vibrionaceae</taxon>
        <taxon>Veronia</taxon>
    </lineage>
</organism>
<evidence type="ECO:0000313" key="3">
    <source>
        <dbReference type="Proteomes" id="UP000290287"/>
    </source>
</evidence>